<sequence length="183" mass="21218">MMKNIRIFKKIFILLVVFFLVLGEIQGKEEHEVKRGSKEYNAVLNFTQKFINVYVERQYIYSDNKEMKDIEHEFFDEETIVGPPGDQDTGMKVYIINSFKIDKIIDEGDGYHVSVIFETLKKCNISMDKKIVCKTYKNNEEVGLSIKKSGSNFKIKFVTIGGFLKGNLLKKYATNARYILQGI</sequence>
<name>A0A067YD28_LEPIR</name>
<keyword evidence="1" id="KW-0614">Plasmid</keyword>
<protein>
    <submittedName>
        <fullName evidence="1">Uncharacterized protein</fullName>
    </submittedName>
</protein>
<accession>A0A067YD28</accession>
<proteinExistence type="predicted"/>
<organism evidence="1">
    <name type="scientific">Leptospira interrogans serovar Canicola</name>
    <dbReference type="NCBI Taxonomy" id="211880"/>
    <lineage>
        <taxon>Bacteria</taxon>
        <taxon>Pseudomonadati</taxon>
        <taxon>Spirochaetota</taxon>
        <taxon>Spirochaetia</taxon>
        <taxon>Leptospirales</taxon>
        <taxon>Leptospiraceae</taxon>
        <taxon>Leptospira</taxon>
    </lineage>
</organism>
<dbReference type="RefSeq" id="WP_002106322.1">
    <property type="nucleotide sequence ID" value="NC_025136.1"/>
</dbReference>
<reference evidence="1" key="2">
    <citation type="journal article" date="2014" name="PLoS Negl. Trop. Dis.">
        <title>Isolation and Characterization of Two Novel Plasmids from Pathogenic Leptospira interrogans Serogroup Canicola Serovar Canicola Strain Gui44.</title>
        <authorList>
            <person name="Zhu W.N."/>
            <person name="Huang L.L."/>
            <person name="Zeng L.B."/>
            <person name="Zhuang X.R."/>
            <person name="Chen C.Y."/>
            <person name="Wang Y.Z."/>
            <person name="Qin J.H."/>
            <person name="Zhu Y.Z."/>
            <person name="Guo X.K."/>
        </authorList>
    </citation>
    <scope>NUCLEOTIDE SEQUENCE</scope>
    <source>
        <strain evidence="1">Gui44</strain>
        <plasmid evidence="1">pGui1</plasmid>
    </source>
</reference>
<reference evidence="1" key="1">
    <citation type="submission" date="2013-09" db="EMBL/GenBank/DDBJ databases">
        <authorList>
            <person name="Huang L."/>
            <person name="Zeng L."/>
            <person name="Zhu Y."/>
            <person name="Guo X."/>
        </authorList>
    </citation>
    <scope>NUCLEOTIDE SEQUENCE</scope>
    <source>
        <strain evidence="1">Gui44</strain>
        <plasmid evidence="1">pGui1</plasmid>
    </source>
</reference>
<dbReference type="EMBL" id="KF648557">
    <property type="protein sequence ID" value="AGZ84928.1"/>
    <property type="molecule type" value="Genomic_DNA"/>
</dbReference>
<evidence type="ECO:0000313" key="1">
    <source>
        <dbReference type="EMBL" id="AGZ84928.1"/>
    </source>
</evidence>
<geneLocation type="plasmid" evidence="1">
    <name>pGui1</name>
</geneLocation>
<dbReference type="AlphaFoldDB" id="A0A067YD28"/>